<protein>
    <submittedName>
        <fullName evidence="1">Uncharacterized protein</fullName>
    </submittedName>
</protein>
<reference evidence="1 2" key="1">
    <citation type="journal article" date="2023" name="Plants (Basel)">
        <title>Bridging the Gap: Combining Genomics and Transcriptomics Approaches to Understand Stylosanthes scabra, an Orphan Legume from the Brazilian Caatinga.</title>
        <authorList>
            <person name="Ferreira-Neto J.R.C."/>
            <person name="da Silva M.D."/>
            <person name="Binneck E."/>
            <person name="de Melo N.F."/>
            <person name="da Silva R.H."/>
            <person name="de Melo A.L.T.M."/>
            <person name="Pandolfi V."/>
            <person name="Bustamante F.O."/>
            <person name="Brasileiro-Vidal A.C."/>
            <person name="Benko-Iseppon A.M."/>
        </authorList>
    </citation>
    <scope>NUCLEOTIDE SEQUENCE [LARGE SCALE GENOMIC DNA]</scope>
    <source>
        <tissue evidence="1">Leaves</tissue>
    </source>
</reference>
<keyword evidence="2" id="KW-1185">Reference proteome</keyword>
<name>A0ABU6R8N9_9FABA</name>
<organism evidence="1 2">
    <name type="scientific">Stylosanthes scabra</name>
    <dbReference type="NCBI Taxonomy" id="79078"/>
    <lineage>
        <taxon>Eukaryota</taxon>
        <taxon>Viridiplantae</taxon>
        <taxon>Streptophyta</taxon>
        <taxon>Embryophyta</taxon>
        <taxon>Tracheophyta</taxon>
        <taxon>Spermatophyta</taxon>
        <taxon>Magnoliopsida</taxon>
        <taxon>eudicotyledons</taxon>
        <taxon>Gunneridae</taxon>
        <taxon>Pentapetalae</taxon>
        <taxon>rosids</taxon>
        <taxon>fabids</taxon>
        <taxon>Fabales</taxon>
        <taxon>Fabaceae</taxon>
        <taxon>Papilionoideae</taxon>
        <taxon>50 kb inversion clade</taxon>
        <taxon>dalbergioids sensu lato</taxon>
        <taxon>Dalbergieae</taxon>
        <taxon>Pterocarpus clade</taxon>
        <taxon>Stylosanthes</taxon>
    </lineage>
</organism>
<evidence type="ECO:0000313" key="2">
    <source>
        <dbReference type="Proteomes" id="UP001341840"/>
    </source>
</evidence>
<accession>A0ABU6R8N9</accession>
<proteinExistence type="predicted"/>
<dbReference type="EMBL" id="JASCZI010030267">
    <property type="protein sequence ID" value="MED6120259.1"/>
    <property type="molecule type" value="Genomic_DNA"/>
</dbReference>
<evidence type="ECO:0000313" key="1">
    <source>
        <dbReference type="EMBL" id="MED6120259.1"/>
    </source>
</evidence>
<comment type="caution">
    <text evidence="1">The sequence shown here is derived from an EMBL/GenBank/DDBJ whole genome shotgun (WGS) entry which is preliminary data.</text>
</comment>
<sequence>MGFTSSGFTGNSQTFKPHKASAPSLFFLLFVEMLPPSPNLLTVSDKGHVSKFSSRTSLCGLWNMNSAISLTTLLESTHSVAPMRIENYMPSSGASYLYDTNLSDGKSEIEGWDLCSICLLYTLPHWWNYEKTIEILSGAVIFCRKMLMMNEHLDPEIQRI</sequence>
<gene>
    <name evidence="1" type="ORF">PIB30_019241</name>
</gene>
<dbReference type="Proteomes" id="UP001341840">
    <property type="component" value="Unassembled WGS sequence"/>
</dbReference>